<feature type="region of interest" description="Disordered" evidence="1">
    <location>
        <begin position="1"/>
        <end position="118"/>
    </location>
</feature>
<keyword evidence="3" id="KW-1185">Reference proteome</keyword>
<accession>A0ABD0V3X9</accession>
<protein>
    <submittedName>
        <fullName evidence="2">Uncharacterized protein</fullName>
    </submittedName>
</protein>
<reference evidence="2 3" key="1">
    <citation type="journal article" date="2024" name="Plant Biotechnol. J.">
        <title>Dendrobium thyrsiflorum genome and its molecular insights into genes involved in important horticultural traits.</title>
        <authorList>
            <person name="Chen B."/>
            <person name="Wang J.Y."/>
            <person name="Zheng P.J."/>
            <person name="Li K.L."/>
            <person name="Liang Y.M."/>
            <person name="Chen X.F."/>
            <person name="Zhang C."/>
            <person name="Zhao X."/>
            <person name="He X."/>
            <person name="Zhang G.Q."/>
            <person name="Liu Z.J."/>
            <person name="Xu Q."/>
        </authorList>
    </citation>
    <scope>NUCLEOTIDE SEQUENCE [LARGE SCALE GENOMIC DNA]</scope>
    <source>
        <strain evidence="2">GZMU011</strain>
    </source>
</reference>
<feature type="compositionally biased region" description="Low complexity" evidence="1">
    <location>
        <begin position="43"/>
        <end position="98"/>
    </location>
</feature>
<gene>
    <name evidence="2" type="ORF">M5K25_011732</name>
</gene>
<evidence type="ECO:0000313" key="3">
    <source>
        <dbReference type="Proteomes" id="UP001552299"/>
    </source>
</evidence>
<sequence>MGGNRPHSSTYRPAGQAGPGGPNRAAQAARARPRRGPGGPQRGPGAAQAGRWRGPRAAQAGRWRGPSAPRRAASACPRARAPRACAKGVPPALRRPAAAGGGRRRPGRPGPFRAPISAPKSAQHYGALDPVSWHCMLNSELLYNKDLNITALNSSAPAVPPSAAIEAVKQRCSDTMSEFLDREKETEVVWQYATASSFQLDSLRSPRQLG</sequence>
<dbReference type="Proteomes" id="UP001552299">
    <property type="component" value="Unassembled WGS sequence"/>
</dbReference>
<feature type="compositionally biased region" description="Polar residues" evidence="1">
    <location>
        <begin position="1"/>
        <end position="11"/>
    </location>
</feature>
<evidence type="ECO:0000256" key="1">
    <source>
        <dbReference type="SAM" id="MobiDB-lite"/>
    </source>
</evidence>
<name>A0ABD0V3X9_DENTH</name>
<evidence type="ECO:0000313" key="2">
    <source>
        <dbReference type="EMBL" id="KAL0919623.1"/>
    </source>
</evidence>
<dbReference type="AlphaFoldDB" id="A0ABD0V3X9"/>
<dbReference type="EMBL" id="JANQDX010000009">
    <property type="protein sequence ID" value="KAL0919623.1"/>
    <property type="molecule type" value="Genomic_DNA"/>
</dbReference>
<proteinExistence type="predicted"/>
<organism evidence="2 3">
    <name type="scientific">Dendrobium thyrsiflorum</name>
    <name type="common">Pinecone-like raceme dendrobium</name>
    <name type="synonym">Orchid</name>
    <dbReference type="NCBI Taxonomy" id="117978"/>
    <lineage>
        <taxon>Eukaryota</taxon>
        <taxon>Viridiplantae</taxon>
        <taxon>Streptophyta</taxon>
        <taxon>Embryophyta</taxon>
        <taxon>Tracheophyta</taxon>
        <taxon>Spermatophyta</taxon>
        <taxon>Magnoliopsida</taxon>
        <taxon>Liliopsida</taxon>
        <taxon>Asparagales</taxon>
        <taxon>Orchidaceae</taxon>
        <taxon>Epidendroideae</taxon>
        <taxon>Malaxideae</taxon>
        <taxon>Dendrobiinae</taxon>
        <taxon>Dendrobium</taxon>
    </lineage>
</organism>
<feature type="compositionally biased region" description="Low complexity" evidence="1">
    <location>
        <begin position="12"/>
        <end position="30"/>
    </location>
</feature>
<comment type="caution">
    <text evidence="2">The sequence shown here is derived from an EMBL/GenBank/DDBJ whole genome shotgun (WGS) entry which is preliminary data.</text>
</comment>